<protein>
    <recommendedName>
        <fullName evidence="4 10">4-alpha-glucanotransferase</fullName>
        <ecNumber evidence="3 10">2.4.1.25</ecNumber>
    </recommendedName>
    <alternativeName>
        <fullName evidence="8 10">Amylomaltase</fullName>
    </alternativeName>
    <alternativeName>
        <fullName evidence="9 10">Disproportionating enzyme</fullName>
    </alternativeName>
</protein>
<dbReference type="Proteomes" id="UP000325372">
    <property type="component" value="Unassembled WGS sequence"/>
</dbReference>
<evidence type="ECO:0000256" key="2">
    <source>
        <dbReference type="ARBA" id="ARBA00005684"/>
    </source>
</evidence>
<evidence type="ECO:0000256" key="9">
    <source>
        <dbReference type="ARBA" id="ARBA00031501"/>
    </source>
</evidence>
<dbReference type="GO" id="GO:0005975">
    <property type="term" value="P:carbohydrate metabolic process"/>
    <property type="evidence" value="ECO:0007669"/>
    <property type="project" value="InterPro"/>
</dbReference>
<comment type="similarity">
    <text evidence="2 10">Belongs to the disproportionating enzyme family.</text>
</comment>
<keyword evidence="7 10" id="KW-0119">Carbohydrate metabolism</keyword>
<evidence type="ECO:0000256" key="4">
    <source>
        <dbReference type="ARBA" id="ARBA00020295"/>
    </source>
</evidence>
<dbReference type="EMBL" id="VYXP01000002">
    <property type="protein sequence ID" value="KAA9133517.1"/>
    <property type="molecule type" value="Genomic_DNA"/>
</dbReference>
<dbReference type="Gene3D" id="3.20.20.80">
    <property type="entry name" value="Glycosidases"/>
    <property type="match status" value="1"/>
</dbReference>
<dbReference type="NCBIfam" id="TIGR00217">
    <property type="entry name" value="malQ"/>
    <property type="match status" value="1"/>
</dbReference>
<sequence>MNGPSTHAARPFLAGRRLAGIGMHLTSLPGEHGIGDMGDCARAFIDQLVAMNIGVWQYLPLGPTAYGDSPYQPLSAFAGNANLVGLQPLVVDGLLQADQLEPLRSLATDYVDYGRLIPMKRALLGQAAEAFDRTATSAMKAEYDDFQHEAGPRWLDDYALFRVLKTAHGERPWPEWAPGFARRRPADLANARDRHRRAIEQTRITQFLFHRQWRALKTYAADRGVCLFGDMPIYIALDSADAWAQGELLKIDAAGRPSHVAGVPPDYFSEDGQLWGNPLYDWGHHRDTGYAWWVERLRHAAEQNDLVRIDHFRGFEAFWSVPFGATTARAGEWLPGPGDALFEAVERALGKLRIVAEDLGVITPEVDALRERHGIPGMVVLQFEVGEAGFDAGKIAENAVCYTGTHDNDTTLGWFRGTGDDTRSAQDIALHRQRALAVTGGQPETIHLDMLQLALSSPAAIALAPMQDLLGLGSEARLNRPGTTQDNWRWRMRPGAVTPALVEQVGAMVSAASRAS</sequence>
<evidence type="ECO:0000256" key="1">
    <source>
        <dbReference type="ARBA" id="ARBA00000439"/>
    </source>
</evidence>
<comment type="catalytic activity">
    <reaction evidence="1 10">
        <text>Transfers a segment of a (1-&gt;4)-alpha-D-glucan to a new position in an acceptor, which may be glucose or a (1-&gt;4)-alpha-D-glucan.</text>
        <dbReference type="EC" id="2.4.1.25"/>
    </reaction>
</comment>
<evidence type="ECO:0000313" key="12">
    <source>
        <dbReference type="Proteomes" id="UP000325372"/>
    </source>
</evidence>
<evidence type="ECO:0000313" key="11">
    <source>
        <dbReference type="EMBL" id="KAA9133517.1"/>
    </source>
</evidence>
<comment type="caution">
    <text evidence="11">The sequence shown here is derived from an EMBL/GenBank/DDBJ whole genome shotgun (WGS) entry which is preliminary data.</text>
</comment>
<dbReference type="PANTHER" id="PTHR32438:SF5">
    <property type="entry name" value="4-ALPHA-GLUCANOTRANSFERASE DPE1, CHLOROPLASTIC_AMYLOPLASTIC"/>
    <property type="match status" value="1"/>
</dbReference>
<gene>
    <name evidence="11" type="primary">malQ</name>
    <name evidence="11" type="ORF">F3N42_03990</name>
</gene>
<dbReference type="InterPro" id="IPR003385">
    <property type="entry name" value="Glyco_hydro_77"/>
</dbReference>
<evidence type="ECO:0000256" key="7">
    <source>
        <dbReference type="ARBA" id="ARBA00023277"/>
    </source>
</evidence>
<reference evidence="11 12" key="1">
    <citation type="submission" date="2019-09" db="EMBL/GenBank/DDBJ databases">
        <title>Wenzhouxiangella sp. Genome sequencing and assembly.</title>
        <authorList>
            <person name="Zhang R."/>
        </authorList>
    </citation>
    <scope>NUCLEOTIDE SEQUENCE [LARGE SCALE GENOMIC DNA]</scope>
    <source>
        <strain evidence="11 12">W260</strain>
    </source>
</reference>
<dbReference type="PANTHER" id="PTHR32438">
    <property type="entry name" value="4-ALPHA-GLUCANOTRANSFERASE DPE1, CHLOROPLASTIC/AMYLOPLASTIC"/>
    <property type="match status" value="1"/>
</dbReference>
<dbReference type="SUPFAM" id="SSF51445">
    <property type="entry name" value="(Trans)glycosidases"/>
    <property type="match status" value="1"/>
</dbReference>
<dbReference type="NCBIfam" id="NF011080">
    <property type="entry name" value="PRK14508.1-3"/>
    <property type="match status" value="1"/>
</dbReference>
<accession>A0A5N0THA1</accession>
<name>A0A5N0THA1_9GAMM</name>
<keyword evidence="12" id="KW-1185">Reference proteome</keyword>
<dbReference type="Pfam" id="PF02446">
    <property type="entry name" value="Glyco_hydro_77"/>
    <property type="match status" value="1"/>
</dbReference>
<keyword evidence="6 10" id="KW-0808">Transferase</keyword>
<evidence type="ECO:0000256" key="8">
    <source>
        <dbReference type="ARBA" id="ARBA00031423"/>
    </source>
</evidence>
<keyword evidence="5 10" id="KW-0328">Glycosyltransferase</keyword>
<dbReference type="RefSeq" id="WP_150863078.1">
    <property type="nucleotide sequence ID" value="NZ_VYXP01000002.1"/>
</dbReference>
<dbReference type="GO" id="GO:0004134">
    <property type="term" value="F:4-alpha-glucanotransferase activity"/>
    <property type="evidence" value="ECO:0007669"/>
    <property type="project" value="UniProtKB-EC"/>
</dbReference>
<proteinExistence type="inferred from homology"/>
<evidence type="ECO:0000256" key="5">
    <source>
        <dbReference type="ARBA" id="ARBA00022676"/>
    </source>
</evidence>
<dbReference type="AlphaFoldDB" id="A0A5N0THA1"/>
<evidence type="ECO:0000256" key="3">
    <source>
        <dbReference type="ARBA" id="ARBA00012560"/>
    </source>
</evidence>
<evidence type="ECO:0000256" key="10">
    <source>
        <dbReference type="RuleBase" id="RU361207"/>
    </source>
</evidence>
<evidence type="ECO:0000256" key="6">
    <source>
        <dbReference type="ARBA" id="ARBA00022679"/>
    </source>
</evidence>
<dbReference type="InterPro" id="IPR017853">
    <property type="entry name" value="GH"/>
</dbReference>
<organism evidence="11 12">
    <name type="scientific">Marinihelvus fidelis</name>
    <dbReference type="NCBI Taxonomy" id="2613842"/>
    <lineage>
        <taxon>Bacteria</taxon>
        <taxon>Pseudomonadati</taxon>
        <taxon>Pseudomonadota</taxon>
        <taxon>Gammaproteobacteria</taxon>
        <taxon>Chromatiales</taxon>
        <taxon>Wenzhouxiangellaceae</taxon>
        <taxon>Marinihelvus</taxon>
    </lineage>
</organism>
<dbReference type="EC" id="2.4.1.25" evidence="3 10"/>